<evidence type="ECO:0000256" key="4">
    <source>
        <dbReference type="ARBA" id="ARBA00023002"/>
    </source>
</evidence>
<dbReference type="FunFam" id="1.10.630.10:FF:000043">
    <property type="entry name" value="Cytochrome P450 99A2"/>
    <property type="match status" value="1"/>
</dbReference>
<keyword evidence="2 7" id="KW-0349">Heme</keyword>
<dbReference type="Proteomes" id="UP000604825">
    <property type="component" value="Unassembled WGS sequence"/>
</dbReference>
<dbReference type="GO" id="GO:0016705">
    <property type="term" value="F:oxidoreductase activity, acting on paired donors, with incorporation or reduction of molecular oxygen"/>
    <property type="evidence" value="ECO:0007669"/>
    <property type="project" value="InterPro"/>
</dbReference>
<evidence type="ECO:0000256" key="6">
    <source>
        <dbReference type="ARBA" id="ARBA00023033"/>
    </source>
</evidence>
<dbReference type="InterPro" id="IPR017972">
    <property type="entry name" value="Cyt_P450_CS"/>
</dbReference>
<comment type="cofactor">
    <cofactor evidence="7">
        <name>heme</name>
        <dbReference type="ChEBI" id="CHEBI:30413"/>
    </cofactor>
</comment>
<proteinExistence type="inferred from homology"/>
<keyword evidence="9" id="KW-0732">Signal</keyword>
<keyword evidence="3 7" id="KW-0479">Metal-binding</keyword>
<feature type="chain" id="PRO_5032607767" description="Cytochrome P450" evidence="9">
    <location>
        <begin position="28"/>
        <end position="476"/>
    </location>
</feature>
<dbReference type="InterPro" id="IPR002401">
    <property type="entry name" value="Cyt_P450_E_grp-I"/>
</dbReference>
<dbReference type="OrthoDB" id="1470350at2759"/>
<dbReference type="GO" id="GO:0020037">
    <property type="term" value="F:heme binding"/>
    <property type="evidence" value="ECO:0007669"/>
    <property type="project" value="InterPro"/>
</dbReference>
<dbReference type="PROSITE" id="PS00086">
    <property type="entry name" value="CYTOCHROME_P450"/>
    <property type="match status" value="1"/>
</dbReference>
<dbReference type="Gene3D" id="1.10.630.10">
    <property type="entry name" value="Cytochrome P450"/>
    <property type="match status" value="1"/>
</dbReference>
<keyword evidence="6 8" id="KW-0503">Monooxygenase</keyword>
<dbReference type="InterPro" id="IPR036396">
    <property type="entry name" value="Cyt_P450_sf"/>
</dbReference>
<evidence type="ECO:0000256" key="1">
    <source>
        <dbReference type="ARBA" id="ARBA00010617"/>
    </source>
</evidence>
<keyword evidence="4 8" id="KW-0560">Oxidoreductase</keyword>
<evidence type="ECO:0000256" key="2">
    <source>
        <dbReference type="ARBA" id="ARBA00022617"/>
    </source>
</evidence>
<reference evidence="10" key="1">
    <citation type="submission" date="2020-10" db="EMBL/GenBank/DDBJ databases">
        <authorList>
            <person name="Han B."/>
            <person name="Lu T."/>
            <person name="Zhao Q."/>
            <person name="Huang X."/>
            <person name="Zhao Y."/>
        </authorList>
    </citation>
    <scope>NUCLEOTIDE SEQUENCE</scope>
</reference>
<evidence type="ECO:0000256" key="5">
    <source>
        <dbReference type="ARBA" id="ARBA00023004"/>
    </source>
</evidence>
<gene>
    <name evidence="10" type="ORF">NCGR_LOCUS13949</name>
</gene>
<evidence type="ECO:0008006" key="12">
    <source>
        <dbReference type="Google" id="ProtNLM"/>
    </source>
</evidence>
<evidence type="ECO:0000256" key="3">
    <source>
        <dbReference type="ARBA" id="ARBA00022723"/>
    </source>
</evidence>
<organism evidence="10 11">
    <name type="scientific">Miscanthus lutarioriparius</name>
    <dbReference type="NCBI Taxonomy" id="422564"/>
    <lineage>
        <taxon>Eukaryota</taxon>
        <taxon>Viridiplantae</taxon>
        <taxon>Streptophyta</taxon>
        <taxon>Embryophyta</taxon>
        <taxon>Tracheophyta</taxon>
        <taxon>Spermatophyta</taxon>
        <taxon>Magnoliopsida</taxon>
        <taxon>Liliopsida</taxon>
        <taxon>Poales</taxon>
        <taxon>Poaceae</taxon>
        <taxon>PACMAD clade</taxon>
        <taxon>Panicoideae</taxon>
        <taxon>Andropogonodae</taxon>
        <taxon>Andropogoneae</taxon>
        <taxon>Saccharinae</taxon>
        <taxon>Miscanthus</taxon>
    </lineage>
</organism>
<evidence type="ECO:0000313" key="11">
    <source>
        <dbReference type="Proteomes" id="UP000604825"/>
    </source>
</evidence>
<keyword evidence="11" id="KW-1185">Reference proteome</keyword>
<comment type="caution">
    <text evidence="10">The sequence shown here is derived from an EMBL/GenBank/DDBJ whole genome shotgun (WGS) entry which is preliminary data.</text>
</comment>
<dbReference type="GO" id="GO:0005506">
    <property type="term" value="F:iron ion binding"/>
    <property type="evidence" value="ECO:0007669"/>
    <property type="project" value="InterPro"/>
</dbReference>
<dbReference type="EMBL" id="CAJGYO010000003">
    <property type="protein sequence ID" value="CAD6220484.1"/>
    <property type="molecule type" value="Genomic_DNA"/>
</dbReference>
<feature type="signal peptide" evidence="9">
    <location>
        <begin position="1"/>
        <end position="27"/>
    </location>
</feature>
<keyword evidence="5 7" id="KW-0408">Iron</keyword>
<evidence type="ECO:0000256" key="7">
    <source>
        <dbReference type="PIRSR" id="PIRSR602401-1"/>
    </source>
</evidence>
<evidence type="ECO:0000256" key="8">
    <source>
        <dbReference type="RuleBase" id="RU000461"/>
    </source>
</evidence>
<evidence type="ECO:0000256" key="9">
    <source>
        <dbReference type="SAM" id="SignalP"/>
    </source>
</evidence>
<comment type="similarity">
    <text evidence="1 8">Belongs to the cytochrome P450 family.</text>
</comment>
<dbReference type="InterPro" id="IPR001128">
    <property type="entry name" value="Cyt_P450"/>
</dbReference>
<name>A0A811NDU7_9POAL</name>
<dbReference type="CDD" id="cd11072">
    <property type="entry name" value="CYP71-like"/>
    <property type="match status" value="1"/>
</dbReference>
<dbReference type="GO" id="GO:0004497">
    <property type="term" value="F:monooxygenase activity"/>
    <property type="evidence" value="ECO:0007669"/>
    <property type="project" value="UniProtKB-KW"/>
</dbReference>
<dbReference type="PRINTS" id="PR00463">
    <property type="entry name" value="EP450I"/>
</dbReference>
<sequence length="476" mass="52758">MEISGTSALTIFLFLVPLLILVSSLRANSNSSSKKRRPPGPRAFPLVGSIHHMLTSQPQAALWDLAERHGPVMLLRLGQVDTVVISSPAAAQEVLQGNDLSFASRPSLVASEIICYGHLDLAFAPYGDYWRALRKLCVLELLSARKVRHFAPIRDSETMSLVAEIRAAAAADGDGEEAATFNLGKLLVSCTNSITGLATFGDGCSGERKEQFLSVMAVVLSHASGFSVSDLFPSLWFVDVLTGTIRRLWRAHRQLDELFDKIIEECEARWKDESAAAGDNLLSIMLRVRDNEEFAFPFGNANIKAIIVDLFIAGTETISSTAEWVMSELIRHPESMAKAQAEVRTAFNNIIPQHHESHMDALHYTRLVIKETLRLHPSVPLLLPRLCRKTCDIGGFEVTEGSRVMINAWAMARSPEYWGDDAEEFRPTRFESSVADYQGTEFQYLPFGSGRRMCPGSAFGMATLELVVARLLYYFD</sequence>
<dbReference type="SUPFAM" id="SSF48264">
    <property type="entry name" value="Cytochrome P450"/>
    <property type="match status" value="1"/>
</dbReference>
<feature type="binding site" description="axial binding residue" evidence="7">
    <location>
        <position position="454"/>
    </location>
    <ligand>
        <name>heme</name>
        <dbReference type="ChEBI" id="CHEBI:30413"/>
    </ligand>
    <ligandPart>
        <name>Fe</name>
        <dbReference type="ChEBI" id="CHEBI:18248"/>
    </ligandPart>
</feature>
<protein>
    <recommendedName>
        <fullName evidence="12">Cytochrome P450</fullName>
    </recommendedName>
</protein>
<evidence type="ECO:0000313" key="10">
    <source>
        <dbReference type="EMBL" id="CAD6220484.1"/>
    </source>
</evidence>
<dbReference type="PRINTS" id="PR00385">
    <property type="entry name" value="P450"/>
</dbReference>
<dbReference type="PANTHER" id="PTHR47955:SF8">
    <property type="entry name" value="CYTOCHROME P450 71D11-LIKE"/>
    <property type="match status" value="1"/>
</dbReference>
<dbReference type="Pfam" id="PF00067">
    <property type="entry name" value="p450"/>
    <property type="match status" value="1"/>
</dbReference>
<dbReference type="PANTHER" id="PTHR47955">
    <property type="entry name" value="CYTOCHROME P450 FAMILY 71 PROTEIN"/>
    <property type="match status" value="1"/>
</dbReference>
<dbReference type="AlphaFoldDB" id="A0A811NDU7"/>
<accession>A0A811NDU7</accession>